<feature type="region of interest" description="Disordered" evidence="1">
    <location>
        <begin position="1164"/>
        <end position="1212"/>
    </location>
</feature>
<reference evidence="2" key="1">
    <citation type="submission" date="2016-10" db="EMBL/GenBank/DDBJ databases">
        <authorList>
            <person name="Varghese N."/>
            <person name="Submissions S."/>
        </authorList>
    </citation>
    <scope>NUCLEOTIDE SEQUENCE [LARGE SCALE GENOMIC DNA]</scope>
    <source>
        <strain evidence="2">YR281</strain>
    </source>
</reference>
<accession>A0A7Z7FP78</accession>
<organism evidence="2 3">
    <name type="scientific">Paraburkholderia steynii</name>
    <dbReference type="NCBI Taxonomy" id="1245441"/>
    <lineage>
        <taxon>Bacteria</taxon>
        <taxon>Pseudomonadati</taxon>
        <taxon>Pseudomonadota</taxon>
        <taxon>Betaproteobacteria</taxon>
        <taxon>Burkholderiales</taxon>
        <taxon>Burkholderiaceae</taxon>
        <taxon>Paraburkholderia</taxon>
    </lineage>
</organism>
<dbReference type="EMBL" id="FNDI01000038">
    <property type="protein sequence ID" value="SDJ22098.1"/>
    <property type="molecule type" value="Genomic_DNA"/>
</dbReference>
<dbReference type="Proteomes" id="UP000198900">
    <property type="component" value="Unassembled WGS sequence"/>
</dbReference>
<name>A0A7Z7FP78_9BURK</name>
<feature type="compositionally biased region" description="Low complexity" evidence="1">
    <location>
        <begin position="1185"/>
        <end position="1198"/>
    </location>
</feature>
<evidence type="ECO:0000313" key="2">
    <source>
        <dbReference type="EMBL" id="SDJ22098.1"/>
    </source>
</evidence>
<protein>
    <submittedName>
        <fullName evidence="2">Baseplate J-like protein</fullName>
    </submittedName>
</protein>
<comment type="caution">
    <text evidence="2">The sequence shown here is derived from an EMBL/GenBank/DDBJ whole genome shotgun (WGS) entry which is preliminary data.</text>
</comment>
<gene>
    <name evidence="2" type="ORF">SAMN04487926_1387</name>
</gene>
<evidence type="ECO:0000256" key="1">
    <source>
        <dbReference type="SAM" id="MobiDB-lite"/>
    </source>
</evidence>
<keyword evidence="3" id="KW-1185">Reference proteome</keyword>
<evidence type="ECO:0000313" key="3">
    <source>
        <dbReference type="Proteomes" id="UP000198900"/>
    </source>
</evidence>
<proteinExistence type="predicted"/>
<sequence length="1705" mass="181780">MTPASPPRVDTRRVKELEAELVARARAWVPSWGMEDDQRDFGRALLKIAAQFASEVTARLDRGGEKLRLGLLDWLAVPRDAARPARLPIVFKLADSARDARLASAPALLQVEAGGASVMLETETDVLLVPGGLQFMVGVDSAKDAYYLPPPGLTNPAPLDPLPTRWQCKSFASAGSAQLQLDPEAGLAPGLLLDIAGEQYEIVKSGDGIVTLDWPLTQDVAPQSSATKVTAFMPFDPGAHDHQEHALYIGHKTLFDLEAAAAIEILGTKELSAATWHYWGKGAAGPLWLPLKPAPAKTQARSAGIVLLKPKGAMEVLELAGGKESRWIRASIAKVSPQDLPIRADTYEIRINCIDSGADQPPLLDPAEAAPRMEAMANTTPLVLDNRFYPFGKEPRQFDAFYLGSAEVFSKQSAEVKLHFDLADATFSALTPVMTGTFANKVMAGVARDGALHLIEISPDTGTVTNFRERGILRPVPPAGSAAPSSDGLLDERPRGRLPVWSDSLDPAGFLVAAGAKNVVWIWRENSGTPDDSQWKDFGTVKAPTSRSEDPIADLIFLQGSASLVALQAGQLWRRDWPDGPEWVNIEAKDASGSLVRFEAVAPVLSNASNVLVTSYAMGMIGVSDKHELYRITVPGKCTRLNVSDVDSGVRPVAVFDGATLMVALAHSTLRDLALYRGTGGELTFKLDGEQDKVTGFEAAIGNGKVQFLAAVAGPNGGYLLSWPPPAAGESAIEPFRSDIPSASGMPDGMPLVVAEHVVIPESNGNLLVAPFHPESRKKFSPTVKQGLLASATDPSLEVSDTVVRDEGNGPVTDEASVTDVTTNLQGEVLYSLEPALRDGKAGVLKAFHHEGEFYVGAADKDKGTLTLDKHDSVTARNSLIRIEETIHRVSEIDVGNGSTATLVPAPATTDTVQYKVPVLLTGRTAPFLPLDSNINDWDPGVLSIAALMFPGAQPRRQTGRAFKLDASNHPLVVVLDHGWKVAPQSGVKVVLDTAVGQWARSPADITTNPELSWEYWNGSGWWRLPDLHDGSLHLKASGDVTFAVPVELAATDWSGRTNFWIRARLTGGDYGREEVSVESAPTGQKDVTRQIVKRSTAGIRAPAVIQFTVSYAICKAVLPELVMTRDSGSLRDQSDANSTGGAMVEAFIPLAVQLGRLWGPPGPATPEEACAPDCDRSTGASVNAGSTAGSTLAAGSARPAQDDASPANATTAAANPGRALYLGFDSPLLDDSINLLLLVEEEKHDAFAPMTVEAFIGDRFTPLVIEDRTRALGESELLVLSFPVEPTPHELFGQTLKWLRLAPGQGGGVPADDWRPKVLGAYLNGVWASAAETLTYELLGSSQGEPDLTLWLARPPVLKNTLELRVREPLGDEERAALLAEDKSKVLSAVENLLGDWVLWQRVIDPADEAATARVYALDEETGEIRFGDGRHGRIPPIGRDCIVAFVYRRTEPGAAGSSAVPGNAIAARTALNLVSPIEGVEAVYAADQAAGGAPAEDVERVLRFGVAGLRHRDRAVTAADIEQLTLAHSPKVAQARCFPHTGFVQLVIVMQGANPRPGAADVRELHRLLIGMAPPTLAATQALRIVGPDLRRLRVDLRLRVASLDVAGSVASEVREQIRALFDSATGGVEGAGWPLGESPGEADVGGALADVPQLEGIAGIELYEIGGNDSERPWPATLQRTDLVWLDKGGVRITFETPGAAT</sequence>